<evidence type="ECO:0000256" key="1">
    <source>
        <dbReference type="ARBA" id="ARBA00006987"/>
    </source>
</evidence>
<comment type="caution">
    <text evidence="3">The sequence shown here is derived from an EMBL/GenBank/DDBJ whole genome shotgun (WGS) entry which is preliminary data.</text>
</comment>
<name>A0A4R5Q8X8_9PROT</name>
<dbReference type="InterPro" id="IPR042100">
    <property type="entry name" value="Bug_dom1"/>
</dbReference>
<organism evidence="3 4">
    <name type="scientific">Dankookia rubra</name>
    <dbReference type="NCBI Taxonomy" id="1442381"/>
    <lineage>
        <taxon>Bacteria</taxon>
        <taxon>Pseudomonadati</taxon>
        <taxon>Pseudomonadota</taxon>
        <taxon>Alphaproteobacteria</taxon>
        <taxon>Acetobacterales</taxon>
        <taxon>Roseomonadaceae</taxon>
        <taxon>Dankookia</taxon>
    </lineage>
</organism>
<dbReference type="CDD" id="cd07012">
    <property type="entry name" value="PBP2_Bug_TTT"/>
    <property type="match status" value="1"/>
</dbReference>
<evidence type="ECO:0000256" key="2">
    <source>
        <dbReference type="SAM" id="SignalP"/>
    </source>
</evidence>
<dbReference type="Gene3D" id="3.40.190.10">
    <property type="entry name" value="Periplasmic binding protein-like II"/>
    <property type="match status" value="1"/>
</dbReference>
<accession>A0A4R5Q8X8</accession>
<comment type="similarity">
    <text evidence="1">Belongs to the UPF0065 (bug) family.</text>
</comment>
<dbReference type="InterPro" id="IPR005064">
    <property type="entry name" value="BUG"/>
</dbReference>
<proteinExistence type="inferred from homology"/>
<dbReference type="OrthoDB" id="7249565at2"/>
<dbReference type="AlphaFoldDB" id="A0A4R5Q8X8"/>
<dbReference type="Proteomes" id="UP000295096">
    <property type="component" value="Unassembled WGS sequence"/>
</dbReference>
<evidence type="ECO:0000313" key="4">
    <source>
        <dbReference type="Proteomes" id="UP000295096"/>
    </source>
</evidence>
<dbReference type="Gene3D" id="3.40.190.150">
    <property type="entry name" value="Bordetella uptake gene, domain 1"/>
    <property type="match status" value="1"/>
</dbReference>
<dbReference type="PANTHER" id="PTHR42928">
    <property type="entry name" value="TRICARBOXYLATE-BINDING PROTEIN"/>
    <property type="match status" value="1"/>
</dbReference>
<feature type="signal peptide" evidence="2">
    <location>
        <begin position="1"/>
        <end position="37"/>
    </location>
</feature>
<evidence type="ECO:0000313" key="3">
    <source>
        <dbReference type="EMBL" id="TDH59412.1"/>
    </source>
</evidence>
<keyword evidence="4" id="KW-1185">Reference proteome</keyword>
<dbReference type="Pfam" id="PF03401">
    <property type="entry name" value="TctC"/>
    <property type="match status" value="1"/>
</dbReference>
<dbReference type="PIRSF" id="PIRSF017082">
    <property type="entry name" value="YflP"/>
    <property type="match status" value="1"/>
</dbReference>
<protein>
    <submittedName>
        <fullName evidence="3">Tripartite tricarboxylate transporter substrate binding protein</fullName>
    </submittedName>
</protein>
<dbReference type="SUPFAM" id="SSF53850">
    <property type="entry name" value="Periplasmic binding protein-like II"/>
    <property type="match status" value="1"/>
</dbReference>
<sequence length="339" mass="34337">MRPPAGGPPAGARRVRRRALLAASALLALPAAARAQAQSWPGRPVTLVVPFGAGGNVDALARVIAPGLSARLGQPVVVENVPGAGGVLGVERVARAAPDGHALVMGVEGPISIMPSLSPGTLRFDPERDLVPVALVASLPLVLIGRPDLPAADLAALLALGRDAPGGLTLATSGTGTILHLFAALLAQRSGAKLEHVPYRVAAQIPADLVSGRLDLAVLTVTSAAPLLREGRVKGYAVSGPTAIPGLPGVPPAAALPALRGIAMEGWQALFAPARTPPEWVAHIGAAVADLLAEPAVRDKLDNLGMTPGALPREALPGFLAAEAARYAAIIRDGNIRLD</sequence>
<gene>
    <name evidence="3" type="ORF">E2C06_27475</name>
</gene>
<feature type="chain" id="PRO_5020849820" evidence="2">
    <location>
        <begin position="38"/>
        <end position="339"/>
    </location>
</feature>
<reference evidence="3 4" key="1">
    <citation type="journal article" date="2016" name="J. Microbiol.">
        <title>Dankookia rubra gen. nov., sp. nov., an alphaproteobacterium isolated from sediment of a shallow stream.</title>
        <authorList>
            <person name="Kim W.H."/>
            <person name="Kim D.H."/>
            <person name="Kang K."/>
            <person name="Ahn T.Y."/>
        </authorList>
    </citation>
    <scope>NUCLEOTIDE SEQUENCE [LARGE SCALE GENOMIC DNA]</scope>
    <source>
        <strain evidence="3 4">JCM30602</strain>
    </source>
</reference>
<keyword evidence="2" id="KW-0732">Signal</keyword>
<dbReference type="EMBL" id="SMSJ01000067">
    <property type="protein sequence ID" value="TDH59412.1"/>
    <property type="molecule type" value="Genomic_DNA"/>
</dbReference>
<dbReference type="PANTHER" id="PTHR42928:SF5">
    <property type="entry name" value="BLR1237 PROTEIN"/>
    <property type="match status" value="1"/>
</dbReference>